<reference evidence="2" key="1">
    <citation type="journal article" date="2020" name="Nature">
        <title>Giant virus diversity and host interactions through global metagenomics.</title>
        <authorList>
            <person name="Schulz F."/>
            <person name="Roux S."/>
            <person name="Paez-Espino D."/>
            <person name="Jungbluth S."/>
            <person name="Walsh D.A."/>
            <person name="Denef V.J."/>
            <person name="McMahon K.D."/>
            <person name="Konstantinidis K.T."/>
            <person name="Eloe-Fadrosh E.A."/>
            <person name="Kyrpides N.C."/>
            <person name="Woyke T."/>
        </authorList>
    </citation>
    <scope>NUCLEOTIDE SEQUENCE</scope>
    <source>
        <strain evidence="2">GVMAG-S-ERX555943-30</strain>
    </source>
</reference>
<feature type="region of interest" description="Disordered" evidence="1">
    <location>
        <begin position="265"/>
        <end position="323"/>
    </location>
</feature>
<dbReference type="AlphaFoldDB" id="A0A6C0AVH3"/>
<proteinExistence type="predicted"/>
<feature type="compositionally biased region" description="Basic and acidic residues" evidence="1">
    <location>
        <begin position="313"/>
        <end position="323"/>
    </location>
</feature>
<evidence type="ECO:0000256" key="1">
    <source>
        <dbReference type="SAM" id="MobiDB-lite"/>
    </source>
</evidence>
<feature type="compositionally biased region" description="Basic and acidic residues" evidence="1">
    <location>
        <begin position="265"/>
        <end position="306"/>
    </location>
</feature>
<sequence length="323" mass="38504">MTTRALLISFNVLPVEIENTIWSYLTIKDKYPYTRVLKWSDRKSLPELKPSKFALCDNEKDLLFNFARAIYNTFLDDKLNIRWFINRNEDYFHFQQETKLPSACIDRDILPNSWTTYDRYLHPICDEINEIIKVSLFDDIKMVNEKPIVRKNIYVDEINKDKCTPDALFKLIHYLTNLRAGSRVKSVIKFNNRMEERIYKVTILYKIVMKEFCKLRDANKVALAQQIALEKKERLAALKAEREVAKKIAKEALLREKLQLREEEKQEKLRAKEAAKQQKLRAKEEEKQQKLRAKEEEKQQKLRAKQELMAMKQADKEAKKIRV</sequence>
<organism evidence="2">
    <name type="scientific">viral metagenome</name>
    <dbReference type="NCBI Taxonomy" id="1070528"/>
    <lineage>
        <taxon>unclassified sequences</taxon>
        <taxon>metagenomes</taxon>
        <taxon>organismal metagenomes</taxon>
    </lineage>
</organism>
<protein>
    <submittedName>
        <fullName evidence="2">Uncharacterized protein</fullName>
    </submittedName>
</protein>
<accession>A0A6C0AVH3</accession>
<name>A0A6C0AVH3_9ZZZZ</name>
<evidence type="ECO:0000313" key="2">
    <source>
        <dbReference type="EMBL" id="QHS83281.1"/>
    </source>
</evidence>
<dbReference type="EMBL" id="MN738751">
    <property type="protein sequence ID" value="QHS83281.1"/>
    <property type="molecule type" value="Genomic_DNA"/>
</dbReference>